<dbReference type="OMA" id="VGLKPMF"/>
<comment type="similarity">
    <text evidence="2 4">Belongs to the RPF2 family.</text>
</comment>
<dbReference type="GeneID" id="14872973"/>
<keyword evidence="3 4" id="KW-0539">Nucleus</keyword>
<feature type="region of interest" description="Disordered" evidence="5">
    <location>
        <begin position="1"/>
        <end position="26"/>
    </location>
</feature>
<sequence length="313" mass="35782">MSSIKPSIDRSVGRSRQMSKSAKAKAFLRSKESQEVEHYKQAMMIRGKWSSQIIQNVLKDFYILKKPNAVQYNKKNDIYPMESAESIEFLGEKSVSGLFAFGSHSYKRPHNLVIGRLFDDSVFDMYEFSVLNYKGMEQFQGATTSRLGNKPCFIFNGAEFENDPITKRIGNTFLDFFRGHVVEYINLAGLDHVIILTAVNGRILFRHYSVLFKRSGTKVPRVELEEMGPSFDLELRRSKIPSEDVEKQALKIHRSVQPKVVKNVDSNDLGEKHGRIHLGKQDYNTLAFKKTKALSKRKQSNHHSTASHSSNDI</sequence>
<dbReference type="RefSeq" id="XP_004359400.1">
    <property type="nucleotide sequence ID" value="XM_004359343.1"/>
</dbReference>
<dbReference type="KEGG" id="dfa:DFA_01436"/>
<dbReference type="PANTHER" id="PTHR12728:SF0">
    <property type="entry name" value="RIBOSOME PRODUCTION FACTOR 2 HOMOLOG"/>
    <property type="match status" value="1"/>
</dbReference>
<dbReference type="STRING" id="1054147.F4PSS2"/>
<dbReference type="AlphaFoldDB" id="F4PSS2"/>
<dbReference type="GO" id="GO:0005730">
    <property type="term" value="C:nucleolus"/>
    <property type="evidence" value="ECO:0007669"/>
    <property type="project" value="UniProtKB-SubCell"/>
</dbReference>
<feature type="compositionally biased region" description="Low complexity" evidence="5">
    <location>
        <begin position="302"/>
        <end position="313"/>
    </location>
</feature>
<dbReference type="InterPro" id="IPR007109">
    <property type="entry name" value="Brix"/>
</dbReference>
<reference evidence="8" key="1">
    <citation type="journal article" date="2011" name="Genome Res.">
        <title>Phylogeny-wide analysis of social amoeba genomes highlights ancient origins for complex intercellular communication.</title>
        <authorList>
            <person name="Heidel A.J."/>
            <person name="Lawal H.M."/>
            <person name="Felder M."/>
            <person name="Schilde C."/>
            <person name="Helps N.R."/>
            <person name="Tunggal B."/>
            <person name="Rivero F."/>
            <person name="John U."/>
            <person name="Schleicher M."/>
            <person name="Eichinger L."/>
            <person name="Platzer M."/>
            <person name="Noegel A.A."/>
            <person name="Schaap P."/>
            <person name="Gloeckner G."/>
        </authorList>
    </citation>
    <scope>NUCLEOTIDE SEQUENCE [LARGE SCALE GENOMIC DNA]</scope>
    <source>
        <strain evidence="8">SH3</strain>
    </source>
</reference>
<dbReference type="GO" id="GO:0000027">
    <property type="term" value="P:ribosomal large subunit assembly"/>
    <property type="evidence" value="ECO:0007669"/>
    <property type="project" value="InterPro"/>
</dbReference>
<dbReference type="Pfam" id="PF04427">
    <property type="entry name" value="Brix"/>
    <property type="match status" value="1"/>
</dbReference>
<proteinExistence type="inferred from homology"/>
<organism evidence="7 8">
    <name type="scientific">Cavenderia fasciculata</name>
    <name type="common">Slime mold</name>
    <name type="synonym">Dictyostelium fasciculatum</name>
    <dbReference type="NCBI Taxonomy" id="261658"/>
    <lineage>
        <taxon>Eukaryota</taxon>
        <taxon>Amoebozoa</taxon>
        <taxon>Evosea</taxon>
        <taxon>Eumycetozoa</taxon>
        <taxon>Dictyostelia</taxon>
        <taxon>Acytosteliales</taxon>
        <taxon>Cavenderiaceae</taxon>
        <taxon>Cavenderia</taxon>
    </lineage>
</organism>
<evidence type="ECO:0000256" key="1">
    <source>
        <dbReference type="ARBA" id="ARBA00004604"/>
    </source>
</evidence>
<name>F4PSS2_CACFS</name>
<accession>F4PSS2</accession>
<evidence type="ECO:0000256" key="4">
    <source>
        <dbReference type="RuleBase" id="RU367086"/>
    </source>
</evidence>
<feature type="domain" description="Brix" evidence="6">
    <location>
        <begin position="40"/>
        <end position="244"/>
    </location>
</feature>
<dbReference type="Proteomes" id="UP000007797">
    <property type="component" value="Unassembled WGS sequence"/>
</dbReference>
<evidence type="ECO:0000256" key="5">
    <source>
        <dbReference type="SAM" id="MobiDB-lite"/>
    </source>
</evidence>
<gene>
    <name evidence="7" type="primary">bxdc1</name>
    <name evidence="7" type="ORF">DFA_01436</name>
</gene>
<evidence type="ECO:0000259" key="6">
    <source>
        <dbReference type="PROSITE" id="PS50833"/>
    </source>
</evidence>
<dbReference type="PANTHER" id="PTHR12728">
    <property type="entry name" value="BRIX DOMAIN CONTAINING PROTEIN"/>
    <property type="match status" value="1"/>
</dbReference>
<evidence type="ECO:0000256" key="2">
    <source>
        <dbReference type="ARBA" id="ARBA00010782"/>
    </source>
</evidence>
<dbReference type="SMART" id="SM00879">
    <property type="entry name" value="Brix"/>
    <property type="match status" value="1"/>
</dbReference>
<evidence type="ECO:0000313" key="8">
    <source>
        <dbReference type="Proteomes" id="UP000007797"/>
    </source>
</evidence>
<dbReference type="GO" id="GO:0000463">
    <property type="term" value="P:maturation of LSU-rRNA from tricistronic rRNA transcript (SSU-rRNA, 5.8S rRNA, LSU-rRNA)"/>
    <property type="evidence" value="ECO:0007669"/>
    <property type="project" value="TreeGrafter"/>
</dbReference>
<dbReference type="PROSITE" id="PS50833">
    <property type="entry name" value="BRIX"/>
    <property type="match status" value="1"/>
</dbReference>
<protein>
    <recommendedName>
        <fullName evidence="4">Ribosome production factor 2 homolog</fullName>
    </recommendedName>
    <alternativeName>
        <fullName evidence="4">Ribosome biogenesis protein RPF2 homolog</fullName>
    </alternativeName>
</protein>
<comment type="subcellular location">
    <subcellularLocation>
        <location evidence="1 4">Nucleus</location>
        <location evidence="1 4">Nucleolus</location>
    </subcellularLocation>
</comment>
<dbReference type="OrthoDB" id="407658at2759"/>
<dbReference type="GO" id="GO:0019843">
    <property type="term" value="F:rRNA binding"/>
    <property type="evidence" value="ECO:0007669"/>
    <property type="project" value="UniProtKB-UniRule"/>
</dbReference>
<dbReference type="EMBL" id="GL883010">
    <property type="protein sequence ID" value="EGG21550.1"/>
    <property type="molecule type" value="Genomic_DNA"/>
</dbReference>
<keyword evidence="8" id="KW-1185">Reference proteome</keyword>
<feature type="region of interest" description="Disordered" evidence="5">
    <location>
        <begin position="294"/>
        <end position="313"/>
    </location>
</feature>
<evidence type="ECO:0000313" key="7">
    <source>
        <dbReference type="EMBL" id="EGG21550.1"/>
    </source>
</evidence>
<evidence type="ECO:0000256" key="3">
    <source>
        <dbReference type="ARBA" id="ARBA00023242"/>
    </source>
</evidence>
<dbReference type="InterPro" id="IPR039770">
    <property type="entry name" value="Rpf2"/>
</dbReference>